<reference evidence="1 2" key="1">
    <citation type="submission" date="2017-09" db="EMBL/GenBank/DDBJ databases">
        <authorList>
            <person name="Ehlers B."/>
            <person name="Leendertz F.H."/>
        </authorList>
    </citation>
    <scope>NUCLEOTIDE SEQUENCE [LARGE SCALE GENOMIC DNA]</scope>
    <source>
        <strain evidence="1 2">DSM 45537</strain>
    </source>
</reference>
<dbReference type="GO" id="GO:0005829">
    <property type="term" value="C:cytosol"/>
    <property type="evidence" value="ECO:0007669"/>
    <property type="project" value="TreeGrafter"/>
</dbReference>
<dbReference type="Pfam" id="PF08282">
    <property type="entry name" value="Hydrolase_3"/>
    <property type="match status" value="2"/>
</dbReference>
<dbReference type="InterPro" id="IPR023214">
    <property type="entry name" value="HAD_sf"/>
</dbReference>
<dbReference type="Gene3D" id="3.30.1240.10">
    <property type="match status" value="1"/>
</dbReference>
<evidence type="ECO:0000313" key="1">
    <source>
        <dbReference type="EMBL" id="SNY83100.1"/>
    </source>
</evidence>
<dbReference type="GO" id="GO:0016791">
    <property type="term" value="F:phosphatase activity"/>
    <property type="evidence" value="ECO:0007669"/>
    <property type="project" value="TreeGrafter"/>
</dbReference>
<sequence length="281" mass="29406">MLEPRTGGRPTGHNGQVKALGGGPRLIALDVDGTLLETGEPISARVAAAVAAAVAAGAHVVVTTGRTLLTTRPVLAELGLVEGHALCSNGAVHIDVAKGVPVAVQAFDPAPAVAALRALFPEMIFAVEKVGVGTWATGDSPGEFSIGEYLLVDHGALSSEPTPRLNGWWPDGTLDEMLALLRTFQVPDASWVHGEFGPWLTVSRRGVSKGWALERLRVSLGIPHAATLAIGDGYNDREMLRWAGYSVAMANAADEVRALADEVTGDVAADGVATVLERWFR</sequence>
<dbReference type="GO" id="GO:0000287">
    <property type="term" value="F:magnesium ion binding"/>
    <property type="evidence" value="ECO:0007669"/>
    <property type="project" value="TreeGrafter"/>
</dbReference>
<organism evidence="1 2">
    <name type="scientific">Nocardia amikacinitolerans</name>
    <dbReference type="NCBI Taxonomy" id="756689"/>
    <lineage>
        <taxon>Bacteria</taxon>
        <taxon>Bacillati</taxon>
        <taxon>Actinomycetota</taxon>
        <taxon>Actinomycetes</taxon>
        <taxon>Mycobacteriales</taxon>
        <taxon>Nocardiaceae</taxon>
        <taxon>Nocardia</taxon>
    </lineage>
</organism>
<dbReference type="AlphaFoldDB" id="A0A285LDR7"/>
<gene>
    <name evidence="1" type="ORF">SAMN04244553_3496</name>
</gene>
<dbReference type="SUPFAM" id="SSF56784">
    <property type="entry name" value="HAD-like"/>
    <property type="match status" value="1"/>
</dbReference>
<dbReference type="PROSITE" id="PS01229">
    <property type="entry name" value="COF_2"/>
    <property type="match status" value="1"/>
</dbReference>
<evidence type="ECO:0000313" key="2">
    <source>
        <dbReference type="Proteomes" id="UP000219565"/>
    </source>
</evidence>
<keyword evidence="2" id="KW-1185">Reference proteome</keyword>
<proteinExistence type="predicted"/>
<name>A0A285LDR7_9NOCA</name>
<dbReference type="InterPro" id="IPR036412">
    <property type="entry name" value="HAD-like_sf"/>
</dbReference>
<dbReference type="PANTHER" id="PTHR10000">
    <property type="entry name" value="PHOSPHOSERINE PHOSPHATASE"/>
    <property type="match status" value="1"/>
</dbReference>
<dbReference type="STRING" id="1379680.GCA_001612615_03984"/>
<dbReference type="Proteomes" id="UP000219565">
    <property type="component" value="Unassembled WGS sequence"/>
</dbReference>
<protein>
    <submittedName>
        <fullName evidence="1">Hydroxymethylpyrimidine pyrophosphatase</fullName>
    </submittedName>
</protein>
<dbReference type="EMBL" id="OBEG01000003">
    <property type="protein sequence ID" value="SNY83100.1"/>
    <property type="molecule type" value="Genomic_DNA"/>
</dbReference>
<accession>A0A285LDR7</accession>
<dbReference type="PANTHER" id="PTHR10000:SF8">
    <property type="entry name" value="HAD SUPERFAMILY HYDROLASE-LIKE, TYPE 3"/>
    <property type="match status" value="1"/>
</dbReference>
<dbReference type="Gene3D" id="3.40.50.1000">
    <property type="entry name" value="HAD superfamily/HAD-like"/>
    <property type="match status" value="1"/>
</dbReference>